<feature type="transmembrane region" description="Helical" evidence="1">
    <location>
        <begin position="382"/>
        <end position="403"/>
    </location>
</feature>
<accession>A0A931F9Y5</accession>
<sequence>MKKRIIFVSLILILVSVLSLNINQVAAEQVYRIENYLIEMEINSDGDFIITEEIEYNFIEGEFSTAYREVPGRGFAEIDFIAISSVDRQLINYNVSDGSSLEVDWEYPETTGLATFRIEYAGRAGLISSDGRNIVDWQALGTDWDVPVENARVIISLPEEPDGIEFIDGGEPDSISYADLYFERENIEPGEGWRINFSFSEQISMPERASIRDYSAWLIGLLIIALILVIYRIVDSYKLMKPDYNNVKLLDDEIIQYNNLSFLEKLLLYDYKGAKGPRMLAALIFYLGKLNLIQLRVDIKDKFFGGEKAEIKLALPEEMTETEEIDDLKVLSELFDEIGDNEKKLEKVITKSSLWRKIVDKYKEKAEVKAWKSNYRKSIRSTSLLIGLLLMAISIGMFLDFVISDRVITFLPAVFTGILAIGEFIRYAVILPLTDTAIKIREKIDNEIDERRERLEELVETDSLAALKLILSNLAWLLADDKMTGSKFKKYRKEIEKNISDKEAESLEVPHWLAVDGLEGALKAIEVVEYTMIAVYAAVASTSASSGGAGGGAGGGGGGAG</sequence>
<keyword evidence="1" id="KW-0472">Membrane</keyword>
<comment type="caution">
    <text evidence="3">The sequence shown here is derived from an EMBL/GenBank/DDBJ whole genome shotgun (WGS) entry which is preliminary data.</text>
</comment>
<gene>
    <name evidence="3" type="ORF">I0Q91_07970</name>
</gene>
<feature type="transmembrane region" description="Helical" evidence="1">
    <location>
        <begin position="409"/>
        <end position="433"/>
    </location>
</feature>
<feature type="transmembrane region" description="Helical" evidence="1">
    <location>
        <begin position="214"/>
        <end position="234"/>
    </location>
</feature>
<dbReference type="RefSeq" id="WP_270453938.1">
    <property type="nucleotide sequence ID" value="NZ_JADPIE010000004.1"/>
</dbReference>
<dbReference type="InterPro" id="IPR018702">
    <property type="entry name" value="DUF2207"/>
</dbReference>
<dbReference type="EMBL" id="JADPIE010000004">
    <property type="protein sequence ID" value="MBF8437009.1"/>
    <property type="molecule type" value="Genomic_DNA"/>
</dbReference>
<evidence type="ECO:0000256" key="1">
    <source>
        <dbReference type="SAM" id="Phobius"/>
    </source>
</evidence>
<evidence type="ECO:0000313" key="4">
    <source>
        <dbReference type="Proteomes" id="UP000621436"/>
    </source>
</evidence>
<dbReference type="Pfam" id="PF09972">
    <property type="entry name" value="DUF2207"/>
    <property type="match status" value="1"/>
</dbReference>
<reference evidence="3" key="1">
    <citation type="submission" date="2020-11" db="EMBL/GenBank/DDBJ databases">
        <title>Halonatronomonas betainensis gen. nov., sp. nov. a novel haloalkaliphilic representative of the family Halanaerobiacae capable of betaine degradation.</title>
        <authorList>
            <person name="Boltyanskaya Y."/>
            <person name="Kevbrin V."/>
            <person name="Detkova E."/>
            <person name="Grouzdev D.S."/>
            <person name="Koziaeva V."/>
            <person name="Zhilina T."/>
        </authorList>
    </citation>
    <scope>NUCLEOTIDE SEQUENCE</scope>
    <source>
        <strain evidence="3">Z-7014</strain>
    </source>
</reference>
<feature type="domain" description="DUF2207" evidence="2">
    <location>
        <begin position="32"/>
        <end position="199"/>
    </location>
</feature>
<dbReference type="Proteomes" id="UP000621436">
    <property type="component" value="Unassembled WGS sequence"/>
</dbReference>
<keyword evidence="1" id="KW-1133">Transmembrane helix</keyword>
<name>A0A931F9Y5_9FIRM</name>
<proteinExistence type="predicted"/>
<keyword evidence="1" id="KW-0812">Transmembrane</keyword>
<evidence type="ECO:0000313" key="3">
    <source>
        <dbReference type="EMBL" id="MBF8437009.1"/>
    </source>
</evidence>
<protein>
    <submittedName>
        <fullName evidence="3">DUF2207 domain-containing protein</fullName>
    </submittedName>
</protein>
<organism evidence="3 4">
    <name type="scientific">Halonatronomonas betaini</name>
    <dbReference type="NCBI Taxonomy" id="2778430"/>
    <lineage>
        <taxon>Bacteria</taxon>
        <taxon>Bacillati</taxon>
        <taxon>Bacillota</taxon>
        <taxon>Clostridia</taxon>
        <taxon>Halanaerobiales</taxon>
        <taxon>Halarsenatibacteraceae</taxon>
        <taxon>Halonatronomonas</taxon>
    </lineage>
</organism>
<evidence type="ECO:0000259" key="2">
    <source>
        <dbReference type="Pfam" id="PF09972"/>
    </source>
</evidence>
<keyword evidence="4" id="KW-1185">Reference proteome</keyword>
<dbReference type="AlphaFoldDB" id="A0A931F9Y5"/>